<protein>
    <submittedName>
        <fullName evidence="1">Uncharacterized protein</fullName>
    </submittedName>
</protein>
<gene>
    <name evidence="1" type="ORF">PGTUg99_050199</name>
</gene>
<dbReference type="AlphaFoldDB" id="A0A5B0QES9"/>
<name>A0A5B0QES9_PUCGR</name>
<dbReference type="EMBL" id="VDEP01000283">
    <property type="protein sequence ID" value="KAA1111443.1"/>
    <property type="molecule type" value="Genomic_DNA"/>
</dbReference>
<proteinExistence type="predicted"/>
<evidence type="ECO:0000313" key="1">
    <source>
        <dbReference type="EMBL" id="KAA1111443.1"/>
    </source>
</evidence>
<reference evidence="1 2" key="1">
    <citation type="submission" date="2019-05" db="EMBL/GenBank/DDBJ databases">
        <title>Emergence of the Ug99 lineage of the wheat stem rust pathogen through somatic hybridization.</title>
        <authorList>
            <person name="Li F."/>
            <person name="Upadhyaya N.M."/>
            <person name="Sperschneider J."/>
            <person name="Matny O."/>
            <person name="Nguyen-Phuc H."/>
            <person name="Mago R."/>
            <person name="Raley C."/>
            <person name="Miller M.E."/>
            <person name="Silverstein K.A.T."/>
            <person name="Henningsen E."/>
            <person name="Hirsch C.D."/>
            <person name="Visser B."/>
            <person name="Pretorius Z.A."/>
            <person name="Steffenson B.J."/>
            <person name="Schwessinger B."/>
            <person name="Dodds P.N."/>
            <person name="Figueroa M."/>
        </authorList>
    </citation>
    <scope>NUCLEOTIDE SEQUENCE [LARGE SCALE GENOMIC DNA]</scope>
    <source>
        <strain evidence="1 2">Ug99</strain>
    </source>
</reference>
<accession>A0A5B0QES9</accession>
<comment type="caution">
    <text evidence="1">The sequence shown here is derived from an EMBL/GenBank/DDBJ whole genome shotgun (WGS) entry which is preliminary data.</text>
</comment>
<dbReference type="Proteomes" id="UP000325313">
    <property type="component" value="Unassembled WGS sequence"/>
</dbReference>
<organism evidence="1 2">
    <name type="scientific">Puccinia graminis f. sp. tritici</name>
    <dbReference type="NCBI Taxonomy" id="56615"/>
    <lineage>
        <taxon>Eukaryota</taxon>
        <taxon>Fungi</taxon>
        <taxon>Dikarya</taxon>
        <taxon>Basidiomycota</taxon>
        <taxon>Pucciniomycotina</taxon>
        <taxon>Pucciniomycetes</taxon>
        <taxon>Pucciniales</taxon>
        <taxon>Pucciniaceae</taxon>
        <taxon>Puccinia</taxon>
    </lineage>
</organism>
<evidence type="ECO:0000313" key="2">
    <source>
        <dbReference type="Proteomes" id="UP000325313"/>
    </source>
</evidence>
<sequence length="111" mass="13195">MFGEIQVSLINYFSSNEAYKLLPDLSISLFRDWYKTHNQFQWGIVFEDEESIGPTIIALLERNQNHFEGFQFNSFMLKRKSDPSELKKKSKTRKTQKLARKKLRVVYNLSL</sequence>